<comment type="catalytic activity">
    <reaction evidence="18">
        <text>ATP + H2O = ADP + phosphate + H(+)</text>
        <dbReference type="Rhea" id="RHEA:13065"/>
        <dbReference type="ChEBI" id="CHEBI:15377"/>
        <dbReference type="ChEBI" id="CHEBI:15378"/>
        <dbReference type="ChEBI" id="CHEBI:30616"/>
        <dbReference type="ChEBI" id="CHEBI:43474"/>
        <dbReference type="ChEBI" id="CHEBI:456216"/>
    </reaction>
</comment>
<dbReference type="InterPro" id="IPR023299">
    <property type="entry name" value="ATPase_P-typ_cyto_dom_N"/>
</dbReference>
<evidence type="ECO:0000256" key="15">
    <source>
        <dbReference type="ARBA" id="ARBA00023136"/>
    </source>
</evidence>
<evidence type="ECO:0000256" key="4">
    <source>
        <dbReference type="ARBA" id="ARBA00012786"/>
    </source>
</evidence>
<evidence type="ECO:0000256" key="5">
    <source>
        <dbReference type="ARBA" id="ARBA00013555"/>
    </source>
</evidence>
<dbReference type="InterPro" id="IPR006068">
    <property type="entry name" value="ATPase_P-typ_cation-transptr_C"/>
</dbReference>
<evidence type="ECO:0000256" key="6">
    <source>
        <dbReference type="ARBA" id="ARBA00022475"/>
    </source>
</evidence>
<dbReference type="Proteomes" id="UP001501020">
    <property type="component" value="Unassembled WGS sequence"/>
</dbReference>
<evidence type="ECO:0000256" key="7">
    <source>
        <dbReference type="ARBA" id="ARBA00022519"/>
    </source>
</evidence>
<keyword evidence="10" id="KW-0547">Nucleotide-binding</keyword>
<dbReference type="SUPFAM" id="SSF81665">
    <property type="entry name" value="Calcium ATPase, transmembrane domain M"/>
    <property type="match status" value="1"/>
</dbReference>
<evidence type="ECO:0000256" key="10">
    <source>
        <dbReference type="ARBA" id="ARBA00022741"/>
    </source>
</evidence>
<evidence type="ECO:0000256" key="3">
    <source>
        <dbReference type="ARBA" id="ARBA00008746"/>
    </source>
</evidence>
<keyword evidence="9 20" id="KW-0812">Transmembrane</keyword>
<dbReference type="SUPFAM" id="SSF56784">
    <property type="entry name" value="HAD-like"/>
    <property type="match status" value="1"/>
</dbReference>
<evidence type="ECO:0000313" key="22">
    <source>
        <dbReference type="EMBL" id="GAA2125174.1"/>
    </source>
</evidence>
<evidence type="ECO:0000256" key="18">
    <source>
        <dbReference type="ARBA" id="ARBA00049360"/>
    </source>
</evidence>
<dbReference type="InterPro" id="IPR023298">
    <property type="entry name" value="ATPase_P-typ_TM_dom_sf"/>
</dbReference>
<evidence type="ECO:0000256" key="19">
    <source>
        <dbReference type="SAM" id="MobiDB-lite"/>
    </source>
</evidence>
<feature type="transmembrane region" description="Helical" evidence="20">
    <location>
        <begin position="834"/>
        <end position="852"/>
    </location>
</feature>
<comment type="similarity">
    <text evidence="3">Belongs to the cation transport ATPase (P-type) (TC 3.A.3) family. Type IIIB subfamily.</text>
</comment>
<dbReference type="Pfam" id="PF00122">
    <property type="entry name" value="E1-E2_ATPase"/>
    <property type="match status" value="1"/>
</dbReference>
<dbReference type="PRINTS" id="PR01836">
    <property type="entry name" value="MGATPASE"/>
</dbReference>
<dbReference type="Gene3D" id="3.40.50.1000">
    <property type="entry name" value="HAD superfamily/HAD-like"/>
    <property type="match status" value="1"/>
</dbReference>
<evidence type="ECO:0000259" key="21">
    <source>
        <dbReference type="SMART" id="SM00831"/>
    </source>
</evidence>
<dbReference type="NCBIfam" id="TIGR01524">
    <property type="entry name" value="ATPase-IIIB_Mg"/>
    <property type="match status" value="1"/>
</dbReference>
<keyword evidence="15 20" id="KW-0472">Membrane</keyword>
<comment type="subcellular location">
    <subcellularLocation>
        <location evidence="2">Cell inner membrane</location>
        <topology evidence="2">Multi-pass membrane protein</topology>
    </subcellularLocation>
</comment>
<feature type="transmembrane region" description="Helical" evidence="20">
    <location>
        <begin position="701"/>
        <end position="723"/>
    </location>
</feature>
<dbReference type="InterPro" id="IPR036412">
    <property type="entry name" value="HAD-like_sf"/>
</dbReference>
<keyword evidence="12" id="KW-0460">Magnesium</keyword>
<dbReference type="Gene3D" id="3.40.1110.10">
    <property type="entry name" value="Calcium-transporting ATPase, cytoplasmic domain N"/>
    <property type="match status" value="1"/>
</dbReference>
<sequence>MVWAPEPASRRPLNAARPAPAASDEEVTASVFGRLVSCAEQPSLTVLRTLESSPRGLDEREAQDRLLRYGEGGTARPGVRSRRVLRVAAAPFVLVLLLLSIVTALAGDLRGAALVCALAVVSGALRLHQERRSDRAAAALRTTATMTATVVRRAGPSAEPVAREVPVEQVVPGDIVQLHPGDVVPADLRLLSSSDLRIDQAVLSGESFPAGKHATWTAPPEPPEPGSDLFGHPRVCFMGTTVVSGSGRAVAVATGSDTCFGATSRDLASGRLETAFERGVRAVSWALVGVTLAALPVVVTVTGVLRGDWAQALLLAIAVAVAATPEMLPLVVTALLARGVRGLARRDVIVKRLAAVHNLGAMDTLCLDKTGTLTEERVSLVCHLDPAGRPDPEVLRWARANALWSVELAGHLIGDPIDEALLQDDADDSASAEWAGVDAIPFDFTRRRATVLLRRDRPAPGGAPSGVLVTKGSVEEVLASCDRVRTGDGERLLEAAERRRLLELGDQWAGDGVRLLAVATAERDLAGRPLGPADEERLTFLGFVGFRDLLEPAVVPAVRALQRGGLRLVMITGDHPLVARRICRDAGIPASRVVLGHELAGLDDGAVAGLAASGAAFARIGPPQKARIVRALKGAGRTVGYLGDGVNDAPALRAADVGISISDAPDLVRASSDVILVRKDLRVLEQAVLAGRRTFANTAKYIKIALTSNFGNVVSMLAAGVMLPFLPMLPLQILVQNICFDLSQLALVYDRVDDSEIRAPRTFDRSDLARFVACLGALFDLTAFGLFWWVLHAHGGAAGQALFHSGWFAENLVAQGLTMALLRGRGRGAPRPAAAVLAAAGALGLAGLLLPFSPVAGLLGLAPLPVAAFPLLAAVMVAYALATVVVRRVYQNVTGRWL</sequence>
<keyword evidence="6" id="KW-1003">Cell membrane</keyword>
<evidence type="ECO:0000256" key="14">
    <source>
        <dbReference type="ARBA" id="ARBA00022989"/>
    </source>
</evidence>
<evidence type="ECO:0000256" key="1">
    <source>
        <dbReference type="ARBA" id="ARBA00003954"/>
    </source>
</evidence>
<dbReference type="InterPro" id="IPR018303">
    <property type="entry name" value="ATPase_P-typ_P_site"/>
</dbReference>
<evidence type="ECO:0000256" key="2">
    <source>
        <dbReference type="ARBA" id="ARBA00004429"/>
    </source>
</evidence>
<keyword evidence="23" id="KW-1185">Reference proteome</keyword>
<dbReference type="InterPro" id="IPR004014">
    <property type="entry name" value="ATPase_P-typ_cation-transptr_N"/>
</dbReference>
<keyword evidence="11" id="KW-0067">ATP-binding</keyword>
<feature type="compositionally biased region" description="Low complexity" evidence="19">
    <location>
        <begin position="10"/>
        <end position="22"/>
    </location>
</feature>
<proteinExistence type="inferred from homology"/>
<name>A0ABN2YE72_9ACTN</name>
<protein>
    <recommendedName>
        <fullName evidence="5">Magnesium-transporting ATPase, P-type 1</fullName>
        <ecNumber evidence="4">7.2.2.14</ecNumber>
    </recommendedName>
    <alternativeName>
        <fullName evidence="16">Mg(2+) transport ATPase, P-type 1</fullName>
    </alternativeName>
</protein>
<dbReference type="Pfam" id="PF00689">
    <property type="entry name" value="Cation_ATPase_C"/>
    <property type="match status" value="1"/>
</dbReference>
<keyword evidence="8" id="KW-0597">Phosphoprotein</keyword>
<evidence type="ECO:0000256" key="9">
    <source>
        <dbReference type="ARBA" id="ARBA00022692"/>
    </source>
</evidence>
<dbReference type="EMBL" id="BAAAMR010000007">
    <property type="protein sequence ID" value="GAA2125174.1"/>
    <property type="molecule type" value="Genomic_DNA"/>
</dbReference>
<dbReference type="Pfam" id="PF13246">
    <property type="entry name" value="Cation_ATPase"/>
    <property type="match status" value="1"/>
</dbReference>
<dbReference type="EC" id="7.2.2.14" evidence="4"/>
<dbReference type="InterPro" id="IPR001757">
    <property type="entry name" value="P_typ_ATPase"/>
</dbReference>
<comment type="function">
    <text evidence="1">Mediates magnesium influx to the cytosol.</text>
</comment>
<keyword evidence="7" id="KW-0997">Cell inner membrane</keyword>
<evidence type="ECO:0000256" key="11">
    <source>
        <dbReference type="ARBA" id="ARBA00022840"/>
    </source>
</evidence>
<gene>
    <name evidence="22" type="primary">mgtA</name>
    <name evidence="22" type="ORF">GCM10009727_13310</name>
</gene>
<organism evidence="22 23">
    <name type="scientific">Actinomadura napierensis</name>
    <dbReference type="NCBI Taxonomy" id="267854"/>
    <lineage>
        <taxon>Bacteria</taxon>
        <taxon>Bacillati</taxon>
        <taxon>Actinomycetota</taxon>
        <taxon>Actinomycetes</taxon>
        <taxon>Streptosporangiales</taxon>
        <taxon>Thermomonosporaceae</taxon>
        <taxon>Actinomadura</taxon>
    </lineage>
</organism>
<accession>A0ABN2YE72</accession>
<dbReference type="SFLD" id="SFLDF00027">
    <property type="entry name" value="p-type_atpase"/>
    <property type="match status" value="1"/>
</dbReference>
<keyword evidence="13" id="KW-1278">Translocase</keyword>
<evidence type="ECO:0000256" key="12">
    <source>
        <dbReference type="ARBA" id="ARBA00022842"/>
    </source>
</evidence>
<feature type="transmembrane region" description="Helical" evidence="20">
    <location>
        <begin position="311"/>
        <end position="337"/>
    </location>
</feature>
<feature type="transmembrane region" description="Helical" evidence="20">
    <location>
        <begin position="111"/>
        <end position="127"/>
    </location>
</feature>
<comment type="catalytic activity">
    <reaction evidence="17">
        <text>Mg(2+)(out) + ATP + H2O = Mg(2+)(in) + ADP + phosphate + H(+)</text>
        <dbReference type="Rhea" id="RHEA:10260"/>
        <dbReference type="ChEBI" id="CHEBI:15377"/>
        <dbReference type="ChEBI" id="CHEBI:15378"/>
        <dbReference type="ChEBI" id="CHEBI:18420"/>
        <dbReference type="ChEBI" id="CHEBI:30616"/>
        <dbReference type="ChEBI" id="CHEBI:43474"/>
        <dbReference type="ChEBI" id="CHEBI:456216"/>
        <dbReference type="EC" id="7.2.2.14"/>
    </reaction>
</comment>
<dbReference type="PANTHER" id="PTHR42861">
    <property type="entry name" value="CALCIUM-TRANSPORTING ATPASE"/>
    <property type="match status" value="1"/>
</dbReference>
<evidence type="ECO:0000313" key="23">
    <source>
        <dbReference type="Proteomes" id="UP001501020"/>
    </source>
</evidence>
<reference evidence="22 23" key="1">
    <citation type="journal article" date="2019" name="Int. J. Syst. Evol. Microbiol.">
        <title>The Global Catalogue of Microorganisms (GCM) 10K type strain sequencing project: providing services to taxonomists for standard genome sequencing and annotation.</title>
        <authorList>
            <consortium name="The Broad Institute Genomics Platform"/>
            <consortium name="The Broad Institute Genome Sequencing Center for Infectious Disease"/>
            <person name="Wu L."/>
            <person name="Ma J."/>
        </authorList>
    </citation>
    <scope>NUCLEOTIDE SEQUENCE [LARGE SCALE GENOMIC DNA]</scope>
    <source>
        <strain evidence="22 23">JCM 13850</strain>
    </source>
</reference>
<dbReference type="Gene3D" id="2.70.150.10">
    <property type="entry name" value="Calcium-transporting ATPase, cytoplasmic transduction domain A"/>
    <property type="match status" value="1"/>
</dbReference>
<dbReference type="InterPro" id="IPR059000">
    <property type="entry name" value="ATPase_P-type_domA"/>
</dbReference>
<feature type="transmembrane region" description="Helical" evidence="20">
    <location>
        <begin position="282"/>
        <end position="305"/>
    </location>
</feature>
<dbReference type="InterPro" id="IPR044492">
    <property type="entry name" value="P_typ_ATPase_HD_dom"/>
</dbReference>
<keyword evidence="14 20" id="KW-1133">Transmembrane helix</keyword>
<dbReference type="NCBIfam" id="TIGR01494">
    <property type="entry name" value="ATPase_P-type"/>
    <property type="match status" value="1"/>
</dbReference>
<evidence type="ECO:0000256" key="20">
    <source>
        <dbReference type="SAM" id="Phobius"/>
    </source>
</evidence>
<feature type="region of interest" description="Disordered" evidence="19">
    <location>
        <begin position="1"/>
        <end position="23"/>
    </location>
</feature>
<dbReference type="SFLD" id="SFLDG00002">
    <property type="entry name" value="C1.7:_P-type_atpase_like"/>
    <property type="match status" value="1"/>
</dbReference>
<dbReference type="PROSITE" id="PS00154">
    <property type="entry name" value="ATPASE_E1_E2"/>
    <property type="match status" value="1"/>
</dbReference>
<feature type="transmembrane region" description="Helical" evidence="20">
    <location>
        <begin position="864"/>
        <end position="886"/>
    </location>
</feature>
<dbReference type="Gene3D" id="1.20.1110.10">
    <property type="entry name" value="Calcium-transporting ATPase, transmembrane domain"/>
    <property type="match status" value="1"/>
</dbReference>
<feature type="transmembrane region" description="Helical" evidence="20">
    <location>
        <begin position="84"/>
        <end position="105"/>
    </location>
</feature>
<dbReference type="InterPro" id="IPR006415">
    <property type="entry name" value="P-type_ATPase_IIIB"/>
</dbReference>
<evidence type="ECO:0000256" key="16">
    <source>
        <dbReference type="ARBA" id="ARBA00029806"/>
    </source>
</evidence>
<dbReference type="SFLD" id="SFLDS00003">
    <property type="entry name" value="Haloacid_Dehalogenase"/>
    <property type="match status" value="1"/>
</dbReference>
<evidence type="ECO:0000256" key="17">
    <source>
        <dbReference type="ARBA" id="ARBA00047295"/>
    </source>
</evidence>
<comment type="caution">
    <text evidence="22">The sequence shown here is derived from an EMBL/GenBank/DDBJ whole genome shotgun (WGS) entry which is preliminary data.</text>
</comment>
<feature type="transmembrane region" description="Helical" evidence="20">
    <location>
        <begin position="768"/>
        <end position="790"/>
    </location>
</feature>
<evidence type="ECO:0000256" key="8">
    <source>
        <dbReference type="ARBA" id="ARBA00022553"/>
    </source>
</evidence>
<dbReference type="SUPFAM" id="SSF81653">
    <property type="entry name" value="Calcium ATPase, transduction domain A"/>
    <property type="match status" value="1"/>
</dbReference>
<evidence type="ECO:0000256" key="13">
    <source>
        <dbReference type="ARBA" id="ARBA00022967"/>
    </source>
</evidence>
<feature type="domain" description="Cation-transporting P-type ATPase N-terminal" evidence="21">
    <location>
        <begin position="37"/>
        <end position="108"/>
    </location>
</feature>
<dbReference type="SMART" id="SM00831">
    <property type="entry name" value="Cation_ATPase_N"/>
    <property type="match status" value="1"/>
</dbReference>
<dbReference type="InterPro" id="IPR023214">
    <property type="entry name" value="HAD_sf"/>
</dbReference>
<dbReference type="InterPro" id="IPR008250">
    <property type="entry name" value="ATPase_P-typ_transduc_dom_A_sf"/>
</dbReference>